<keyword evidence="18" id="KW-1185">Reference proteome</keyword>
<dbReference type="InterPro" id="IPR013083">
    <property type="entry name" value="Znf_RING/FYVE/PHD"/>
</dbReference>
<evidence type="ECO:0000256" key="13">
    <source>
        <dbReference type="PROSITE-ProRule" id="PRU00175"/>
    </source>
</evidence>
<proteinExistence type="predicted"/>
<dbReference type="EC" id="2.3.2.27" evidence="4"/>
<comment type="pathway">
    <text evidence="3">Protein modification; protein ubiquitination.</text>
</comment>
<keyword evidence="7" id="KW-0479">Metal-binding</keyword>
<protein>
    <recommendedName>
        <fullName evidence="4">RING-type E3 ubiquitin transferase</fullName>
        <ecNumber evidence="4">2.3.2.27</ecNumber>
    </recommendedName>
</protein>
<keyword evidence="10" id="KW-0862">Zinc</keyword>
<dbReference type="GO" id="GO:0008270">
    <property type="term" value="F:zinc ion binding"/>
    <property type="evidence" value="ECO:0007669"/>
    <property type="project" value="UniProtKB-KW"/>
</dbReference>
<dbReference type="Gene3D" id="3.30.40.10">
    <property type="entry name" value="Zinc/RING finger domain, C3HC4 (zinc finger)"/>
    <property type="match status" value="1"/>
</dbReference>
<keyword evidence="5" id="KW-0808">Transferase</keyword>
<evidence type="ECO:0000313" key="17">
    <source>
        <dbReference type="EMBL" id="WOK91518.1"/>
    </source>
</evidence>
<keyword evidence="11 15" id="KW-1133">Transmembrane helix</keyword>
<evidence type="ECO:0000256" key="10">
    <source>
        <dbReference type="ARBA" id="ARBA00022833"/>
    </source>
</evidence>
<dbReference type="Pfam" id="PF13639">
    <property type="entry name" value="zf-RING_2"/>
    <property type="match status" value="1"/>
</dbReference>
<evidence type="ECO:0000256" key="12">
    <source>
        <dbReference type="ARBA" id="ARBA00023136"/>
    </source>
</evidence>
<evidence type="ECO:0000256" key="4">
    <source>
        <dbReference type="ARBA" id="ARBA00012483"/>
    </source>
</evidence>
<dbReference type="GO" id="GO:0016567">
    <property type="term" value="P:protein ubiquitination"/>
    <property type="evidence" value="ECO:0007669"/>
    <property type="project" value="InterPro"/>
</dbReference>
<dbReference type="PANTHER" id="PTHR46913">
    <property type="entry name" value="RING-H2 FINGER PROTEIN ATL16"/>
    <property type="match status" value="1"/>
</dbReference>
<evidence type="ECO:0000256" key="7">
    <source>
        <dbReference type="ARBA" id="ARBA00022723"/>
    </source>
</evidence>
<feature type="compositionally biased region" description="Basic and acidic residues" evidence="14">
    <location>
        <begin position="238"/>
        <end position="249"/>
    </location>
</feature>
<dbReference type="GO" id="GO:0061630">
    <property type="term" value="F:ubiquitin protein ligase activity"/>
    <property type="evidence" value="ECO:0007669"/>
    <property type="project" value="UniProtKB-EC"/>
</dbReference>
<reference evidence="17 18" key="1">
    <citation type="submission" date="2023-10" db="EMBL/GenBank/DDBJ databases">
        <title>Chromosome-scale genome assembly provides insights into flower coloration mechanisms of Canna indica.</title>
        <authorList>
            <person name="Li C."/>
        </authorList>
    </citation>
    <scope>NUCLEOTIDE SEQUENCE [LARGE SCALE GENOMIC DNA]</scope>
    <source>
        <tissue evidence="17">Flower</tissue>
    </source>
</reference>
<comment type="catalytic activity">
    <reaction evidence="1">
        <text>S-ubiquitinyl-[E2 ubiquitin-conjugating enzyme]-L-cysteine + [acceptor protein]-L-lysine = [E2 ubiquitin-conjugating enzyme]-L-cysteine + N(6)-ubiquitinyl-[acceptor protein]-L-lysine.</text>
        <dbReference type="EC" id="2.3.2.27"/>
    </reaction>
</comment>
<keyword evidence="12 15" id="KW-0472">Membrane</keyword>
<evidence type="ECO:0000259" key="16">
    <source>
        <dbReference type="PROSITE" id="PS50089"/>
    </source>
</evidence>
<evidence type="ECO:0000256" key="2">
    <source>
        <dbReference type="ARBA" id="ARBA00004167"/>
    </source>
</evidence>
<dbReference type="EMBL" id="CP136890">
    <property type="protein sequence ID" value="WOK91518.1"/>
    <property type="molecule type" value="Genomic_DNA"/>
</dbReference>
<comment type="subcellular location">
    <subcellularLocation>
        <location evidence="2">Membrane</location>
        <topology evidence="2">Single-pass membrane protein</topology>
    </subcellularLocation>
</comment>
<dbReference type="InterPro" id="IPR001841">
    <property type="entry name" value="Znf_RING"/>
</dbReference>
<dbReference type="SUPFAM" id="SSF57850">
    <property type="entry name" value="RING/U-box"/>
    <property type="match status" value="1"/>
</dbReference>
<keyword evidence="8 13" id="KW-0863">Zinc-finger</keyword>
<evidence type="ECO:0000256" key="15">
    <source>
        <dbReference type="SAM" id="Phobius"/>
    </source>
</evidence>
<gene>
    <name evidence="17" type="ORF">Cni_G00209</name>
</gene>
<dbReference type="FunFam" id="3.30.40.10:FF:000187">
    <property type="entry name" value="E3 ubiquitin-protein ligase ATL6"/>
    <property type="match status" value="1"/>
</dbReference>
<evidence type="ECO:0000256" key="8">
    <source>
        <dbReference type="ARBA" id="ARBA00022771"/>
    </source>
</evidence>
<keyword evidence="6 15" id="KW-0812">Transmembrane</keyword>
<feature type="domain" description="RING-type" evidence="16">
    <location>
        <begin position="117"/>
        <end position="159"/>
    </location>
</feature>
<dbReference type="AlphaFoldDB" id="A0AAQ3JKS2"/>
<dbReference type="Proteomes" id="UP001327560">
    <property type="component" value="Chromosome 1"/>
</dbReference>
<dbReference type="InterPro" id="IPR044600">
    <property type="entry name" value="ATL1/ATL16-like"/>
</dbReference>
<evidence type="ECO:0000256" key="1">
    <source>
        <dbReference type="ARBA" id="ARBA00000900"/>
    </source>
</evidence>
<dbReference type="CDD" id="cd16461">
    <property type="entry name" value="RING-H2_EL5-like"/>
    <property type="match status" value="1"/>
</dbReference>
<keyword evidence="9" id="KW-0833">Ubl conjugation pathway</keyword>
<evidence type="ECO:0000313" key="18">
    <source>
        <dbReference type="Proteomes" id="UP001327560"/>
    </source>
</evidence>
<feature type="region of interest" description="Disordered" evidence="14">
    <location>
        <begin position="166"/>
        <end position="249"/>
    </location>
</feature>
<evidence type="ECO:0000256" key="3">
    <source>
        <dbReference type="ARBA" id="ARBA00004906"/>
    </source>
</evidence>
<evidence type="ECO:0000256" key="6">
    <source>
        <dbReference type="ARBA" id="ARBA00022692"/>
    </source>
</evidence>
<dbReference type="PANTHER" id="PTHR46913:SF1">
    <property type="entry name" value="RING-H2 FINGER PROTEIN ATL16"/>
    <property type="match status" value="1"/>
</dbReference>
<dbReference type="SMART" id="SM00184">
    <property type="entry name" value="RING"/>
    <property type="match status" value="1"/>
</dbReference>
<feature type="compositionally biased region" description="Polar residues" evidence="14">
    <location>
        <begin position="175"/>
        <end position="184"/>
    </location>
</feature>
<dbReference type="GO" id="GO:0016020">
    <property type="term" value="C:membrane"/>
    <property type="evidence" value="ECO:0007669"/>
    <property type="project" value="UniProtKB-SubCell"/>
</dbReference>
<organism evidence="17 18">
    <name type="scientific">Canna indica</name>
    <name type="common">Indian-shot</name>
    <dbReference type="NCBI Taxonomy" id="4628"/>
    <lineage>
        <taxon>Eukaryota</taxon>
        <taxon>Viridiplantae</taxon>
        <taxon>Streptophyta</taxon>
        <taxon>Embryophyta</taxon>
        <taxon>Tracheophyta</taxon>
        <taxon>Spermatophyta</taxon>
        <taxon>Magnoliopsida</taxon>
        <taxon>Liliopsida</taxon>
        <taxon>Zingiberales</taxon>
        <taxon>Cannaceae</taxon>
        <taxon>Canna</taxon>
    </lineage>
</organism>
<evidence type="ECO:0000256" key="9">
    <source>
        <dbReference type="ARBA" id="ARBA00022786"/>
    </source>
</evidence>
<evidence type="ECO:0000256" key="5">
    <source>
        <dbReference type="ARBA" id="ARBA00022679"/>
    </source>
</evidence>
<sequence length="249" mass="26352">MSSIIPPAPVLWLPPDDAGQDNNMNTSILATALISLALVMAVVLFLHLYVRLVLGRRLPAGRRSRLTTIGSFRLHAATILIEDPPTTVGLDPSTIAALPSFPYEKTTGAEDESSAECAVCLSAVEDGEMTRLLPGCKHLFHVGCIDMWLASHVTCPVCRAMVEPPPATPVRVSNVGETETSSAAGQPAARPVVVGQSSGEGTSRSKEGGSISARLSASLKRILSTRDRSSSASSSRRAHGESTEDLERR</sequence>
<evidence type="ECO:0000256" key="11">
    <source>
        <dbReference type="ARBA" id="ARBA00022989"/>
    </source>
</evidence>
<dbReference type="PROSITE" id="PS50089">
    <property type="entry name" value="ZF_RING_2"/>
    <property type="match status" value="1"/>
</dbReference>
<evidence type="ECO:0000256" key="14">
    <source>
        <dbReference type="SAM" id="MobiDB-lite"/>
    </source>
</evidence>
<feature type="transmembrane region" description="Helical" evidence="15">
    <location>
        <begin position="28"/>
        <end position="54"/>
    </location>
</feature>
<name>A0AAQ3JKS2_9LILI</name>
<accession>A0AAQ3JKS2</accession>